<dbReference type="PROSITE" id="PS00061">
    <property type="entry name" value="ADH_SHORT"/>
    <property type="match status" value="1"/>
</dbReference>
<evidence type="ECO:0000313" key="5">
    <source>
        <dbReference type="Proteomes" id="UP001501166"/>
    </source>
</evidence>
<dbReference type="InterPro" id="IPR036291">
    <property type="entry name" value="NAD(P)-bd_dom_sf"/>
</dbReference>
<name>A0ABP3GY72_9LACT</name>
<protein>
    <submittedName>
        <fullName evidence="4">2-dehydro-3-deoxy-D-gluconate 5-dehydrogenase KduD</fullName>
    </submittedName>
</protein>
<gene>
    <name evidence="4" type="primary">kduD</name>
    <name evidence="4" type="ORF">GCM10008932_06640</name>
</gene>
<dbReference type="InterPro" id="IPR020904">
    <property type="entry name" value="Sc_DH/Rdtase_CS"/>
</dbReference>
<dbReference type="NCBIfam" id="NF005559">
    <property type="entry name" value="PRK07231.1"/>
    <property type="match status" value="1"/>
</dbReference>
<dbReference type="PANTHER" id="PTHR42760:SF5">
    <property type="entry name" value="2-DEHYDRO-3-DEOXY-D-GLUCONATE 5-DEHYDROGENASE"/>
    <property type="match status" value="1"/>
</dbReference>
<dbReference type="EMBL" id="BAAACW010000040">
    <property type="protein sequence ID" value="GAA0356356.1"/>
    <property type="molecule type" value="Genomic_DNA"/>
</dbReference>
<dbReference type="PRINTS" id="PR00081">
    <property type="entry name" value="GDHRDH"/>
</dbReference>
<evidence type="ECO:0000256" key="3">
    <source>
        <dbReference type="RuleBase" id="RU000363"/>
    </source>
</evidence>
<accession>A0ABP3GY72</accession>
<comment type="caution">
    <text evidence="4">The sequence shown here is derived from an EMBL/GenBank/DDBJ whole genome shotgun (WGS) entry which is preliminary data.</text>
</comment>
<dbReference type="CDD" id="cd05347">
    <property type="entry name" value="Ga5DH-like_SDR_c"/>
    <property type="match status" value="1"/>
</dbReference>
<evidence type="ECO:0000256" key="2">
    <source>
        <dbReference type="ARBA" id="ARBA00023002"/>
    </source>
</evidence>
<proteinExistence type="inferred from homology"/>
<keyword evidence="2" id="KW-0560">Oxidoreductase</keyword>
<dbReference type="Pfam" id="PF00106">
    <property type="entry name" value="adh_short"/>
    <property type="match status" value="1"/>
</dbReference>
<dbReference type="Gene3D" id="3.40.50.720">
    <property type="entry name" value="NAD(P)-binding Rossmann-like Domain"/>
    <property type="match status" value="1"/>
</dbReference>
<dbReference type="InterPro" id="IPR002347">
    <property type="entry name" value="SDR_fam"/>
</dbReference>
<evidence type="ECO:0000256" key="1">
    <source>
        <dbReference type="ARBA" id="ARBA00006484"/>
    </source>
</evidence>
<comment type="similarity">
    <text evidence="1 3">Belongs to the short-chain dehydrogenases/reductases (SDR) family.</text>
</comment>
<dbReference type="NCBIfam" id="NF005390">
    <property type="entry name" value="PRK06935.1"/>
    <property type="match status" value="1"/>
</dbReference>
<evidence type="ECO:0000313" key="4">
    <source>
        <dbReference type="EMBL" id="GAA0356356.1"/>
    </source>
</evidence>
<dbReference type="PANTHER" id="PTHR42760">
    <property type="entry name" value="SHORT-CHAIN DEHYDROGENASES/REDUCTASES FAMILY MEMBER"/>
    <property type="match status" value="1"/>
</dbReference>
<dbReference type="Proteomes" id="UP001501166">
    <property type="component" value="Unassembled WGS sequence"/>
</dbReference>
<organism evidence="4 5">
    <name type="scientific">Alkalibacterium iburiense</name>
    <dbReference type="NCBI Taxonomy" id="290589"/>
    <lineage>
        <taxon>Bacteria</taxon>
        <taxon>Bacillati</taxon>
        <taxon>Bacillota</taxon>
        <taxon>Bacilli</taxon>
        <taxon>Lactobacillales</taxon>
        <taxon>Carnobacteriaceae</taxon>
        <taxon>Alkalibacterium</taxon>
    </lineage>
</organism>
<dbReference type="RefSeq" id="WP_343753992.1">
    <property type="nucleotide sequence ID" value="NZ_BAAACW010000040.1"/>
</dbReference>
<dbReference type="SUPFAM" id="SSF51735">
    <property type="entry name" value="NAD(P)-binding Rossmann-fold domains"/>
    <property type="match status" value="1"/>
</dbReference>
<sequence length="260" mass="28511">MDKTLSNFSLDLFSLRGKVAIVTGASKGLGQAYAVALAKVGAKIFVATHSNDWQETEKLLKETDAEYYFYEADLTDKSKIDDLVKTCVDHFGTVDILVNNAGTIVRDPIIDYKDENYEKVISINQHAVYYLSQRVAKQMVKQQSGKIINIASMLSFQGGKFVPPYTASKHAVVGLTKAFANELAVEGIQVNAIAPGYVKTNNTAPIREDEKRNEEILSQIPAAKWAEPYDLMGAVVYLASPASDYVNGHVLAVDGGWLAR</sequence>
<keyword evidence="5" id="KW-1185">Reference proteome</keyword>
<reference evidence="5" key="1">
    <citation type="journal article" date="2019" name="Int. J. Syst. Evol. Microbiol.">
        <title>The Global Catalogue of Microorganisms (GCM) 10K type strain sequencing project: providing services to taxonomists for standard genome sequencing and annotation.</title>
        <authorList>
            <consortium name="The Broad Institute Genomics Platform"/>
            <consortium name="The Broad Institute Genome Sequencing Center for Infectious Disease"/>
            <person name="Wu L."/>
            <person name="Ma J."/>
        </authorList>
    </citation>
    <scope>NUCLEOTIDE SEQUENCE [LARGE SCALE GENOMIC DNA]</scope>
    <source>
        <strain evidence="5">JCM 12662</strain>
    </source>
</reference>
<dbReference type="PRINTS" id="PR00080">
    <property type="entry name" value="SDRFAMILY"/>
</dbReference>